<feature type="domain" description="Reverse transcriptase Ty1/copia-type" evidence="2">
    <location>
        <begin position="310"/>
        <end position="389"/>
    </location>
</feature>
<accession>A0A438FKG5</accession>
<dbReference type="InterPro" id="IPR043502">
    <property type="entry name" value="DNA/RNA_pol_sf"/>
</dbReference>
<dbReference type="Pfam" id="PF14244">
    <property type="entry name" value="Retrotran_gag_3"/>
    <property type="match status" value="1"/>
</dbReference>
<evidence type="ECO:0000313" key="5">
    <source>
        <dbReference type="Proteomes" id="UP000288805"/>
    </source>
</evidence>
<dbReference type="PANTHER" id="PTHR11439">
    <property type="entry name" value="GAG-POL-RELATED RETROTRANSPOSON"/>
    <property type="match status" value="1"/>
</dbReference>
<name>A0A438FKG5_VITVI</name>
<evidence type="ECO:0000256" key="1">
    <source>
        <dbReference type="SAM" id="MobiDB-lite"/>
    </source>
</evidence>
<dbReference type="InterPro" id="IPR029472">
    <property type="entry name" value="Copia-like_N"/>
</dbReference>
<dbReference type="EMBL" id="QGNW01000857">
    <property type="protein sequence ID" value="RVW60503.1"/>
    <property type="molecule type" value="Genomic_DNA"/>
</dbReference>
<dbReference type="CDD" id="cd09272">
    <property type="entry name" value="RNase_HI_RT_Ty1"/>
    <property type="match status" value="1"/>
</dbReference>
<dbReference type="AlphaFoldDB" id="A0A438FKG5"/>
<protein>
    <submittedName>
        <fullName evidence="4">Retrovirus-related Pol polyprotein from transposon RE2</fullName>
    </submittedName>
</protein>
<feature type="domain" description="Reverse transcriptase Ty1/copia-type" evidence="2">
    <location>
        <begin position="198"/>
        <end position="300"/>
    </location>
</feature>
<reference evidence="4 5" key="1">
    <citation type="journal article" date="2018" name="PLoS Genet.">
        <title>Population sequencing reveals clonal diversity and ancestral inbreeding in the grapevine cultivar Chardonnay.</title>
        <authorList>
            <person name="Roach M.J."/>
            <person name="Johnson D.L."/>
            <person name="Bohlmann J."/>
            <person name="van Vuuren H.J."/>
            <person name="Jones S.J."/>
            <person name="Pretorius I.S."/>
            <person name="Schmidt S.A."/>
            <person name="Borneman A.R."/>
        </authorList>
    </citation>
    <scope>NUCLEOTIDE SEQUENCE [LARGE SCALE GENOMIC DNA]</scope>
    <source>
        <strain evidence="5">cv. Chardonnay</strain>
        <tissue evidence="4">Leaf</tissue>
    </source>
</reference>
<dbReference type="SUPFAM" id="SSF56672">
    <property type="entry name" value="DNA/RNA polymerases"/>
    <property type="match status" value="1"/>
</dbReference>
<comment type="caution">
    <text evidence="4">The sequence shown here is derived from an EMBL/GenBank/DDBJ whole genome shotgun (WGS) entry which is preliminary data.</text>
</comment>
<feature type="region of interest" description="Disordered" evidence="1">
    <location>
        <begin position="689"/>
        <end position="708"/>
    </location>
</feature>
<evidence type="ECO:0000313" key="4">
    <source>
        <dbReference type="EMBL" id="RVW60503.1"/>
    </source>
</evidence>
<evidence type="ECO:0000259" key="2">
    <source>
        <dbReference type="Pfam" id="PF07727"/>
    </source>
</evidence>
<proteinExistence type="predicted"/>
<evidence type="ECO:0000259" key="3">
    <source>
        <dbReference type="Pfam" id="PF14244"/>
    </source>
</evidence>
<feature type="region of interest" description="Disordered" evidence="1">
    <location>
        <begin position="642"/>
        <end position="672"/>
    </location>
</feature>
<feature type="domain" description="Retrotransposon Copia-like N-terminal" evidence="3">
    <location>
        <begin position="27"/>
        <end position="68"/>
    </location>
</feature>
<gene>
    <name evidence="4" type="primary">RE2_326</name>
    <name evidence="4" type="ORF">CK203_111811</name>
</gene>
<dbReference type="InterPro" id="IPR013103">
    <property type="entry name" value="RVT_2"/>
</dbReference>
<sequence>MAGNDEQPPLPPPKREMNSPFFLGTGDRPGDFITPTRLRGDNYDDWASNIQLALEAHCKFEFLEGTIIEQWKALAGLIGNAQVPDDRLNGKFDTKSWIIDTGATHHVTGDLSWLFDTIALFECPVGLPNGESVVATQSGSDHTRELIGTGVSPSPTTPSPQHPSAIISSNDPKSFKEAMKDVGWQKSMHEEIRALEENGTWTLEPLPKGKRALGSQWVYRTKYFSNGDIERLKSRLVVLGNHQEAGIDYHETFSPVAKMTTVRTFLAIAASKNWELHQMDVHNAFLHGDLEEEVYMKLPQDLSVPIRTWFAVYVDDLIISGNDSAALKTFKAYLSDCFKMKDLGVLKYFLGIEVARSSAGLFLCQRKYTLDIVSEAGLLGAKPCGFPIEQNHRLGLANGELLSNLESYRRLVGRLIYLAVTRPDLAYSVHILSQFMQEPRIEHWEAALRVVHYLKGTPGQGILLRADSDLSLQGWCDSDWAACPVTKRSLSGWLVFLGQSPISWKTKKQHTVSRSSAEAEYRAMAAVTCELKWLKGLLLSLGMHHPKAIKLFCDSQSALHMAKNPVFHERTKHIEVDCHFVRDAITDGLLDVLYIYVDEYQLGLSFDPSITLYTYPGGSSSCSPQAEPGAWLDVLAHSNASNSSSISTPSRNSLSVNSPGMPNQQSGIGMRGVAPSDVSLSLSVTQNAENSHRNFGRSRTVLGGSWST</sequence>
<feature type="compositionally biased region" description="Polar residues" evidence="1">
    <location>
        <begin position="656"/>
        <end position="667"/>
    </location>
</feature>
<feature type="region of interest" description="Disordered" evidence="1">
    <location>
        <begin position="1"/>
        <end position="21"/>
    </location>
</feature>
<feature type="region of interest" description="Disordered" evidence="1">
    <location>
        <begin position="138"/>
        <end position="172"/>
    </location>
</feature>
<dbReference type="Pfam" id="PF07727">
    <property type="entry name" value="RVT_2"/>
    <property type="match status" value="2"/>
</dbReference>
<organism evidence="4 5">
    <name type="scientific">Vitis vinifera</name>
    <name type="common">Grape</name>
    <dbReference type="NCBI Taxonomy" id="29760"/>
    <lineage>
        <taxon>Eukaryota</taxon>
        <taxon>Viridiplantae</taxon>
        <taxon>Streptophyta</taxon>
        <taxon>Embryophyta</taxon>
        <taxon>Tracheophyta</taxon>
        <taxon>Spermatophyta</taxon>
        <taxon>Magnoliopsida</taxon>
        <taxon>eudicotyledons</taxon>
        <taxon>Gunneridae</taxon>
        <taxon>Pentapetalae</taxon>
        <taxon>rosids</taxon>
        <taxon>Vitales</taxon>
        <taxon>Vitaceae</taxon>
        <taxon>Viteae</taxon>
        <taxon>Vitis</taxon>
    </lineage>
</organism>
<dbReference type="Proteomes" id="UP000288805">
    <property type="component" value="Unassembled WGS sequence"/>
</dbReference>
<feature type="compositionally biased region" description="Low complexity" evidence="1">
    <location>
        <begin position="642"/>
        <end position="655"/>
    </location>
</feature>
<dbReference type="PANTHER" id="PTHR11439:SF487">
    <property type="entry name" value="RNA-DIRECTED DNA POLYMERASE"/>
    <property type="match status" value="1"/>
</dbReference>